<reference evidence="1" key="1">
    <citation type="submission" date="2018-02" db="EMBL/GenBank/DDBJ databases">
        <title>Rhizophora mucronata_Transcriptome.</title>
        <authorList>
            <person name="Meera S.P."/>
            <person name="Sreeshan A."/>
            <person name="Augustine A."/>
        </authorList>
    </citation>
    <scope>NUCLEOTIDE SEQUENCE</scope>
    <source>
        <tissue evidence="1">Leaf</tissue>
    </source>
</reference>
<evidence type="ECO:0000313" key="1">
    <source>
        <dbReference type="EMBL" id="MBW87193.1"/>
    </source>
</evidence>
<sequence>MGRKELLRNASSNTFGWMGGGSRLFMTLDLPNDARNKKRCPQWSNISRTGACWRHNYLWLLYHLVGTCLL</sequence>
<organism evidence="1">
    <name type="scientific">Rhizophora mucronata</name>
    <name type="common">Asiatic mangrove</name>
    <dbReference type="NCBI Taxonomy" id="61149"/>
    <lineage>
        <taxon>Eukaryota</taxon>
        <taxon>Viridiplantae</taxon>
        <taxon>Streptophyta</taxon>
        <taxon>Embryophyta</taxon>
        <taxon>Tracheophyta</taxon>
        <taxon>Spermatophyta</taxon>
        <taxon>Magnoliopsida</taxon>
        <taxon>eudicotyledons</taxon>
        <taxon>Gunneridae</taxon>
        <taxon>Pentapetalae</taxon>
        <taxon>rosids</taxon>
        <taxon>fabids</taxon>
        <taxon>Malpighiales</taxon>
        <taxon>Rhizophoraceae</taxon>
        <taxon>Rhizophora</taxon>
    </lineage>
</organism>
<name>A0A2P2J158_RHIMU</name>
<proteinExistence type="predicted"/>
<accession>A0A2P2J158</accession>
<dbReference type="EMBL" id="GGEC01006711">
    <property type="protein sequence ID" value="MBW87194.1"/>
    <property type="molecule type" value="Transcribed_RNA"/>
</dbReference>
<protein>
    <submittedName>
        <fullName evidence="1">Uncharacterized protein</fullName>
    </submittedName>
</protein>
<dbReference type="AlphaFoldDB" id="A0A2P2J158"/>
<dbReference type="EMBL" id="GGEC01006710">
    <property type="protein sequence ID" value="MBW87193.1"/>
    <property type="molecule type" value="Transcribed_RNA"/>
</dbReference>